<name>A0A6A5KJ14_9PLEO</name>
<feature type="compositionally biased region" description="Polar residues" evidence="1">
    <location>
        <begin position="30"/>
        <end position="46"/>
    </location>
</feature>
<evidence type="ECO:0000256" key="1">
    <source>
        <dbReference type="SAM" id="MobiDB-lite"/>
    </source>
</evidence>
<proteinExistence type="predicted"/>
<organism evidence="2 3">
    <name type="scientific">Decorospora gaudefroyi</name>
    <dbReference type="NCBI Taxonomy" id="184978"/>
    <lineage>
        <taxon>Eukaryota</taxon>
        <taxon>Fungi</taxon>
        <taxon>Dikarya</taxon>
        <taxon>Ascomycota</taxon>
        <taxon>Pezizomycotina</taxon>
        <taxon>Dothideomycetes</taxon>
        <taxon>Pleosporomycetidae</taxon>
        <taxon>Pleosporales</taxon>
        <taxon>Pleosporineae</taxon>
        <taxon>Pleosporaceae</taxon>
        <taxon>Decorospora</taxon>
    </lineage>
</organism>
<evidence type="ECO:0000313" key="3">
    <source>
        <dbReference type="Proteomes" id="UP000800040"/>
    </source>
</evidence>
<protein>
    <submittedName>
        <fullName evidence="2">Uncharacterized protein</fullName>
    </submittedName>
</protein>
<accession>A0A6A5KJ14</accession>
<reference evidence="2" key="1">
    <citation type="submission" date="2020-01" db="EMBL/GenBank/DDBJ databases">
        <authorList>
            <consortium name="DOE Joint Genome Institute"/>
            <person name="Haridas S."/>
            <person name="Albert R."/>
            <person name="Binder M."/>
            <person name="Bloem J."/>
            <person name="Labutti K."/>
            <person name="Salamov A."/>
            <person name="Andreopoulos B."/>
            <person name="Baker S.E."/>
            <person name="Barry K."/>
            <person name="Bills G."/>
            <person name="Bluhm B.H."/>
            <person name="Cannon C."/>
            <person name="Castanera R."/>
            <person name="Culley D.E."/>
            <person name="Daum C."/>
            <person name="Ezra D."/>
            <person name="Gonzalez J.B."/>
            <person name="Henrissat B."/>
            <person name="Kuo A."/>
            <person name="Liang C."/>
            <person name="Lipzen A."/>
            <person name="Lutzoni F."/>
            <person name="Magnuson J."/>
            <person name="Mondo S."/>
            <person name="Nolan M."/>
            <person name="Ohm R."/>
            <person name="Pangilinan J."/>
            <person name="Park H.-J."/>
            <person name="Ramirez L."/>
            <person name="Alfaro M."/>
            <person name="Sun H."/>
            <person name="Tritt A."/>
            <person name="Yoshinaga Y."/>
            <person name="Zwiers L.-H."/>
            <person name="Turgeon B.G."/>
            <person name="Goodwin S.B."/>
            <person name="Spatafora J.W."/>
            <person name="Crous P.W."/>
            <person name="Grigoriev I.V."/>
        </authorList>
    </citation>
    <scope>NUCLEOTIDE SEQUENCE</scope>
    <source>
        <strain evidence="2">P77</strain>
    </source>
</reference>
<dbReference type="EMBL" id="ML975281">
    <property type="protein sequence ID" value="KAF1835857.1"/>
    <property type="molecule type" value="Genomic_DNA"/>
</dbReference>
<feature type="region of interest" description="Disordered" evidence="1">
    <location>
        <begin position="21"/>
        <end position="83"/>
    </location>
</feature>
<sequence>MESTMQGYNWNGQVYCTRGQTPKKEEVPSTHMQTSLPLFPQKNFQTPLRPPRHSTKSPPLQPFPSHQTSPSPPPPTPILTNQHPKPIVLHPPTTTHIPTMPHRSSTQDHHPKLHGHLALVADDECVVCHGSAEVCCERGVARGGVEARVMCFDGCEWADGWCRWKQIGVLWGSVVVGRMRDVGCGWGYGWNGARDWWWSSLFLLEFYASDECAWTAG</sequence>
<evidence type="ECO:0000313" key="2">
    <source>
        <dbReference type="EMBL" id="KAF1835857.1"/>
    </source>
</evidence>
<dbReference type="AlphaFoldDB" id="A0A6A5KJ14"/>
<gene>
    <name evidence="2" type="ORF">BDW02DRAFT_267169</name>
</gene>
<keyword evidence="3" id="KW-1185">Reference proteome</keyword>
<dbReference type="Proteomes" id="UP000800040">
    <property type="component" value="Unassembled WGS sequence"/>
</dbReference>